<dbReference type="GO" id="GO:0009055">
    <property type="term" value="F:electron transfer activity"/>
    <property type="evidence" value="ECO:0007669"/>
    <property type="project" value="InterPro"/>
</dbReference>
<keyword evidence="1" id="KW-0813">Transport</keyword>
<evidence type="ECO:0000256" key="1">
    <source>
        <dbReference type="ARBA" id="ARBA00022448"/>
    </source>
</evidence>
<feature type="transmembrane region" description="Helical" evidence="6">
    <location>
        <begin position="12"/>
        <end position="31"/>
    </location>
</feature>
<keyword evidence="5" id="KW-0408">Iron</keyword>
<keyword evidence="6" id="KW-0472">Membrane</keyword>
<dbReference type="InterPro" id="IPR002327">
    <property type="entry name" value="Cyt_c_1A/1B"/>
</dbReference>
<evidence type="ECO:0000259" key="7">
    <source>
        <dbReference type="PROSITE" id="PS51007"/>
    </source>
</evidence>
<gene>
    <name evidence="8" type="ORF">METZ01_LOCUS229334</name>
</gene>
<dbReference type="PANTHER" id="PTHR11961">
    <property type="entry name" value="CYTOCHROME C"/>
    <property type="match status" value="1"/>
</dbReference>
<dbReference type="GO" id="GO:0020037">
    <property type="term" value="F:heme binding"/>
    <property type="evidence" value="ECO:0007669"/>
    <property type="project" value="InterPro"/>
</dbReference>
<dbReference type="EMBL" id="UINC01056441">
    <property type="protein sequence ID" value="SVB76480.1"/>
    <property type="molecule type" value="Genomic_DNA"/>
</dbReference>
<dbReference type="PRINTS" id="PR00604">
    <property type="entry name" value="CYTCHRMECIAB"/>
</dbReference>
<dbReference type="InterPro" id="IPR036909">
    <property type="entry name" value="Cyt_c-like_dom_sf"/>
</dbReference>
<keyword evidence="6" id="KW-0812">Transmembrane</keyword>
<evidence type="ECO:0000313" key="8">
    <source>
        <dbReference type="EMBL" id="SVB76480.1"/>
    </source>
</evidence>
<reference evidence="8" key="1">
    <citation type="submission" date="2018-05" db="EMBL/GenBank/DDBJ databases">
        <authorList>
            <person name="Lanie J.A."/>
            <person name="Ng W.-L."/>
            <person name="Kazmierczak K.M."/>
            <person name="Andrzejewski T.M."/>
            <person name="Davidsen T.M."/>
            <person name="Wayne K.J."/>
            <person name="Tettelin H."/>
            <person name="Glass J.I."/>
            <person name="Rusch D."/>
            <person name="Podicherti R."/>
            <person name="Tsui H.-C.T."/>
            <person name="Winkler M.E."/>
        </authorList>
    </citation>
    <scope>NUCLEOTIDE SEQUENCE</scope>
</reference>
<accession>A0A382GMW3</accession>
<keyword evidence="6" id="KW-1133">Transmembrane helix</keyword>
<evidence type="ECO:0000256" key="3">
    <source>
        <dbReference type="ARBA" id="ARBA00022723"/>
    </source>
</evidence>
<evidence type="ECO:0000256" key="4">
    <source>
        <dbReference type="ARBA" id="ARBA00022982"/>
    </source>
</evidence>
<evidence type="ECO:0000256" key="2">
    <source>
        <dbReference type="ARBA" id="ARBA00022617"/>
    </source>
</evidence>
<dbReference type="AlphaFoldDB" id="A0A382GMW3"/>
<dbReference type="Gene3D" id="1.10.760.10">
    <property type="entry name" value="Cytochrome c-like domain"/>
    <property type="match status" value="1"/>
</dbReference>
<dbReference type="SUPFAM" id="SSF46626">
    <property type="entry name" value="Cytochrome c"/>
    <property type="match status" value="1"/>
</dbReference>
<keyword evidence="2" id="KW-0349">Heme</keyword>
<evidence type="ECO:0000256" key="6">
    <source>
        <dbReference type="SAM" id="Phobius"/>
    </source>
</evidence>
<feature type="domain" description="Cytochrome c" evidence="7">
    <location>
        <begin position="71"/>
        <end position="171"/>
    </location>
</feature>
<sequence length="180" mass="19285">MSSFELNKWVGAFLATGVLVMVLNIVADAVFTTHQKEQIPAFLVESALVVDSTASVTTSEVDSLLTLLLAADQSAGKKKAKKCLPCHTFEENGKNKIGPNLWNVLGRTKANQPDFPYSSGLAGIGGTWNYDALDDFLTSPKGYAPGTKMAFPGIKKPAVRANIIIYLRTLSEAPIALPSE</sequence>
<dbReference type="PROSITE" id="PS51007">
    <property type="entry name" value="CYTC"/>
    <property type="match status" value="1"/>
</dbReference>
<organism evidence="8">
    <name type="scientific">marine metagenome</name>
    <dbReference type="NCBI Taxonomy" id="408172"/>
    <lineage>
        <taxon>unclassified sequences</taxon>
        <taxon>metagenomes</taxon>
        <taxon>ecological metagenomes</taxon>
    </lineage>
</organism>
<evidence type="ECO:0000256" key="5">
    <source>
        <dbReference type="ARBA" id="ARBA00023004"/>
    </source>
</evidence>
<protein>
    <recommendedName>
        <fullName evidence="7">Cytochrome c domain-containing protein</fullName>
    </recommendedName>
</protein>
<proteinExistence type="predicted"/>
<keyword evidence="3" id="KW-0479">Metal-binding</keyword>
<dbReference type="InterPro" id="IPR009056">
    <property type="entry name" value="Cyt_c-like_dom"/>
</dbReference>
<dbReference type="GO" id="GO:0046872">
    <property type="term" value="F:metal ion binding"/>
    <property type="evidence" value="ECO:0007669"/>
    <property type="project" value="UniProtKB-KW"/>
</dbReference>
<name>A0A382GMW3_9ZZZZ</name>
<keyword evidence="4" id="KW-0249">Electron transport</keyword>